<evidence type="ECO:0000313" key="4">
    <source>
        <dbReference type="Proteomes" id="UP000184432"/>
    </source>
</evidence>
<protein>
    <submittedName>
        <fullName evidence="3">Putative auto-transporter adhesin, head GIN domain</fullName>
    </submittedName>
</protein>
<evidence type="ECO:0000313" key="3">
    <source>
        <dbReference type="EMBL" id="SHI63838.1"/>
    </source>
</evidence>
<dbReference type="Proteomes" id="UP000184432">
    <property type="component" value="Unassembled WGS sequence"/>
</dbReference>
<feature type="signal peptide" evidence="1">
    <location>
        <begin position="1"/>
        <end position="19"/>
    </location>
</feature>
<dbReference type="EMBL" id="FQYP01000002">
    <property type="protein sequence ID" value="SHI63838.1"/>
    <property type="molecule type" value="Genomic_DNA"/>
</dbReference>
<dbReference type="RefSeq" id="WP_073314906.1">
    <property type="nucleotide sequence ID" value="NZ_FQYP01000002.1"/>
</dbReference>
<dbReference type="InterPro" id="IPR021255">
    <property type="entry name" value="DUF2807"/>
</dbReference>
<feature type="chain" id="PRO_5012070498" evidence="1">
    <location>
        <begin position="20"/>
        <end position="286"/>
    </location>
</feature>
<evidence type="ECO:0000259" key="2">
    <source>
        <dbReference type="Pfam" id="PF10988"/>
    </source>
</evidence>
<organism evidence="3 4">
    <name type="scientific">Aquimarina spongiae</name>
    <dbReference type="NCBI Taxonomy" id="570521"/>
    <lineage>
        <taxon>Bacteria</taxon>
        <taxon>Pseudomonadati</taxon>
        <taxon>Bacteroidota</taxon>
        <taxon>Flavobacteriia</taxon>
        <taxon>Flavobacteriales</taxon>
        <taxon>Flavobacteriaceae</taxon>
        <taxon>Aquimarina</taxon>
    </lineage>
</organism>
<accession>A0A1M6CSX5</accession>
<feature type="domain" description="Putative auto-transporter adhesin head GIN" evidence="2">
    <location>
        <begin position="39"/>
        <end position="177"/>
    </location>
</feature>
<reference evidence="4" key="1">
    <citation type="submission" date="2016-11" db="EMBL/GenBank/DDBJ databases">
        <authorList>
            <person name="Varghese N."/>
            <person name="Submissions S."/>
        </authorList>
    </citation>
    <scope>NUCLEOTIDE SEQUENCE [LARGE SCALE GENOMIC DNA]</scope>
    <source>
        <strain evidence="4">DSM 22623</strain>
    </source>
</reference>
<gene>
    <name evidence="3" type="ORF">SAMN04488508_102253</name>
</gene>
<sequence length="286" mass="32090">MKKLFFLCCICSLTFSAYAQKEKIKGNKIVSTERYDVEPFHTIEIYESFEVTLDESSDSQVKIEADSNIQRVIQIEVVDSVLTIKSDKDLRRAKALNIDILYGAELKKIVLYDKVNAKSLSAIKSSGLTVEVNDYAEVFLTTETGNLSCVSYGKSRAELHASATSIVYQVNENSEVKGIVTADKFKIDLYQKATAELEGEVQFMQLRTDNETDFYGTKLNATKASLLTEGSSDNYVQIQEEITIEAKDKSEIFLLGEPKISIQGFTNEAALFKKNIDYTPSKLRLN</sequence>
<dbReference type="Gene3D" id="2.160.20.120">
    <property type="match status" value="1"/>
</dbReference>
<keyword evidence="1" id="KW-0732">Signal</keyword>
<dbReference type="STRING" id="570521.SAMN04488508_102253"/>
<dbReference type="AlphaFoldDB" id="A0A1M6CSX5"/>
<keyword evidence="4" id="KW-1185">Reference proteome</keyword>
<evidence type="ECO:0000256" key="1">
    <source>
        <dbReference type="SAM" id="SignalP"/>
    </source>
</evidence>
<name>A0A1M6CSX5_9FLAO</name>
<dbReference type="OrthoDB" id="1419485at2"/>
<dbReference type="Pfam" id="PF10988">
    <property type="entry name" value="DUF2807"/>
    <property type="match status" value="1"/>
</dbReference>
<proteinExistence type="predicted"/>